<accession>A0A8S1NYP4</accession>
<dbReference type="EMBL" id="CAJJDM010000094">
    <property type="protein sequence ID" value="CAD8092574.1"/>
    <property type="molecule type" value="Genomic_DNA"/>
</dbReference>
<gene>
    <name evidence="1" type="ORF">PPRIM_AZ9-3.1.T0910021</name>
</gene>
<dbReference type="AlphaFoldDB" id="A0A8S1NYP4"/>
<keyword evidence="2" id="KW-1185">Reference proteome</keyword>
<dbReference type="Proteomes" id="UP000688137">
    <property type="component" value="Unassembled WGS sequence"/>
</dbReference>
<evidence type="ECO:0000313" key="2">
    <source>
        <dbReference type="Proteomes" id="UP000688137"/>
    </source>
</evidence>
<comment type="caution">
    <text evidence="1">The sequence shown here is derived from an EMBL/GenBank/DDBJ whole genome shotgun (WGS) entry which is preliminary data.</text>
</comment>
<reference evidence="1" key="1">
    <citation type="submission" date="2021-01" db="EMBL/GenBank/DDBJ databases">
        <authorList>
            <consortium name="Genoscope - CEA"/>
            <person name="William W."/>
        </authorList>
    </citation>
    <scope>NUCLEOTIDE SEQUENCE</scope>
</reference>
<protein>
    <submittedName>
        <fullName evidence="1">Uncharacterized protein</fullName>
    </submittedName>
</protein>
<proteinExistence type="predicted"/>
<sequence>MKKDLNIFYLFIKKQEIPKIGLQIRVLSKKLKFQKEIVQNLLSRLFKIFLADCLKSSQQIVQKPQFETLKNLSFNQTTQS</sequence>
<organism evidence="1 2">
    <name type="scientific">Paramecium primaurelia</name>
    <dbReference type="NCBI Taxonomy" id="5886"/>
    <lineage>
        <taxon>Eukaryota</taxon>
        <taxon>Sar</taxon>
        <taxon>Alveolata</taxon>
        <taxon>Ciliophora</taxon>
        <taxon>Intramacronucleata</taxon>
        <taxon>Oligohymenophorea</taxon>
        <taxon>Peniculida</taxon>
        <taxon>Parameciidae</taxon>
        <taxon>Paramecium</taxon>
    </lineage>
</organism>
<name>A0A8S1NYP4_PARPR</name>
<evidence type="ECO:0000313" key="1">
    <source>
        <dbReference type="EMBL" id="CAD8092574.1"/>
    </source>
</evidence>